<dbReference type="HOGENOM" id="CLU_091784_0_0_1"/>
<dbReference type="KEGG" id="pco:PHACADRAFT_202698"/>
<evidence type="ECO:0000313" key="3">
    <source>
        <dbReference type="EMBL" id="EKM48533.1"/>
    </source>
</evidence>
<dbReference type="InParanoid" id="K5VBP7"/>
<evidence type="ECO:0000313" key="4">
    <source>
        <dbReference type="Proteomes" id="UP000008370"/>
    </source>
</evidence>
<protein>
    <recommendedName>
        <fullName evidence="5">CxC2-like cysteine cluster KDZ transposase-associated domain-containing protein</fullName>
    </recommendedName>
</protein>
<feature type="signal peptide" evidence="2">
    <location>
        <begin position="1"/>
        <end position="19"/>
    </location>
</feature>
<dbReference type="AlphaFoldDB" id="K5VBP7"/>
<keyword evidence="2" id="KW-0732">Signal</keyword>
<proteinExistence type="predicted"/>
<keyword evidence="4" id="KW-1185">Reference proteome</keyword>
<feature type="compositionally biased region" description="Basic residues" evidence="1">
    <location>
        <begin position="237"/>
        <end position="247"/>
    </location>
</feature>
<dbReference type="RefSeq" id="XP_007402915.1">
    <property type="nucleotide sequence ID" value="XM_007402853.1"/>
</dbReference>
<feature type="chain" id="PRO_5003884570" description="CxC2-like cysteine cluster KDZ transposase-associated domain-containing protein" evidence="2">
    <location>
        <begin position="20"/>
        <end position="275"/>
    </location>
</feature>
<evidence type="ECO:0000256" key="1">
    <source>
        <dbReference type="SAM" id="MobiDB-lite"/>
    </source>
</evidence>
<sequence>MFVTTATVWLFCCDMQVASREVVVDVLGRMIRAADILSFESAAPADTAAGISQGGNGVDVRTDHQKRILGLRVESATLTERYGALFRRLLHAFEKAYKLDKLRGNQNEIRYFLHGALKTSHKSYGSTCEVDGCPWIGHVKSEEDEGHWHVECDLLSKSVRPASAAGTHGEEQLAELRPSSSSGPQPSPSSELVISSDPPQGLAHAEPHCTTSHDAPPAPAIRNAPDCPNSRSSLSAAKHKPRRHAMRRVGEARSMDELTRPEAAWAEAGRRRSWS</sequence>
<gene>
    <name evidence="3" type="ORF">PHACADRAFT_202698</name>
</gene>
<feature type="compositionally biased region" description="Basic and acidic residues" evidence="1">
    <location>
        <begin position="248"/>
        <end position="260"/>
    </location>
</feature>
<reference evidence="3 4" key="1">
    <citation type="journal article" date="2012" name="BMC Genomics">
        <title>Comparative genomics of the white-rot fungi, Phanerochaete carnosa and P. chrysosporium, to elucidate the genetic basis of the distinct wood types they colonize.</title>
        <authorList>
            <person name="Suzuki H."/>
            <person name="MacDonald J."/>
            <person name="Syed K."/>
            <person name="Salamov A."/>
            <person name="Hori C."/>
            <person name="Aerts A."/>
            <person name="Henrissat B."/>
            <person name="Wiebenga A."/>
            <person name="vanKuyk P.A."/>
            <person name="Barry K."/>
            <person name="Lindquist E."/>
            <person name="LaButti K."/>
            <person name="Lapidus A."/>
            <person name="Lucas S."/>
            <person name="Coutinho P."/>
            <person name="Gong Y."/>
            <person name="Samejima M."/>
            <person name="Mahadevan R."/>
            <person name="Abou-Zaid M."/>
            <person name="de Vries R.P."/>
            <person name="Igarashi K."/>
            <person name="Yadav J.S."/>
            <person name="Grigoriev I.V."/>
            <person name="Master E.R."/>
        </authorList>
    </citation>
    <scope>NUCLEOTIDE SEQUENCE [LARGE SCALE GENOMIC DNA]</scope>
    <source>
        <strain evidence="3 4">HHB-10118-sp</strain>
    </source>
</reference>
<dbReference type="Proteomes" id="UP000008370">
    <property type="component" value="Unassembled WGS sequence"/>
</dbReference>
<organism evidence="3 4">
    <name type="scientific">Phanerochaete carnosa (strain HHB-10118-sp)</name>
    <name type="common">White-rot fungus</name>
    <name type="synonym">Peniophora carnosa</name>
    <dbReference type="NCBI Taxonomy" id="650164"/>
    <lineage>
        <taxon>Eukaryota</taxon>
        <taxon>Fungi</taxon>
        <taxon>Dikarya</taxon>
        <taxon>Basidiomycota</taxon>
        <taxon>Agaricomycotina</taxon>
        <taxon>Agaricomycetes</taxon>
        <taxon>Polyporales</taxon>
        <taxon>Phanerochaetaceae</taxon>
        <taxon>Phanerochaete</taxon>
    </lineage>
</organism>
<evidence type="ECO:0008006" key="5">
    <source>
        <dbReference type="Google" id="ProtNLM"/>
    </source>
</evidence>
<dbReference type="GeneID" id="18911961"/>
<evidence type="ECO:0000256" key="2">
    <source>
        <dbReference type="SAM" id="SignalP"/>
    </source>
</evidence>
<feature type="compositionally biased region" description="Low complexity" evidence="1">
    <location>
        <begin position="178"/>
        <end position="190"/>
    </location>
</feature>
<dbReference type="EMBL" id="JH930959">
    <property type="protein sequence ID" value="EKM48533.1"/>
    <property type="molecule type" value="Genomic_DNA"/>
</dbReference>
<name>K5VBP7_PHACS</name>
<accession>K5VBP7</accession>
<feature type="region of interest" description="Disordered" evidence="1">
    <location>
        <begin position="161"/>
        <end position="275"/>
    </location>
</feature>